<keyword evidence="2" id="KW-1185">Reference proteome</keyword>
<evidence type="ECO:0000313" key="1">
    <source>
        <dbReference type="EMBL" id="KAG0271313.1"/>
    </source>
</evidence>
<protein>
    <submittedName>
        <fullName evidence="1">Uncharacterized protein</fullName>
    </submittedName>
</protein>
<name>A0ABQ7JH19_9FUNG</name>
<sequence length="155" mass="17408">EKWQELVSKIEDEFFAPASADYTRFVQFVTDGANVPTTGGTLSGLPYVVPRAGSLKHRPSLLFLNLPESSETQNPPSTADKALEKVHGRTIPLLPLFGVSGCGKTRTAIEMLSKNWGFYFNGSITDWGSQDLVRFLDLVQQRKRYRNRDFKSNTH</sequence>
<proteinExistence type="predicted"/>
<organism evidence="1 2">
    <name type="scientific">Linnemannia gamsii</name>
    <dbReference type="NCBI Taxonomy" id="64522"/>
    <lineage>
        <taxon>Eukaryota</taxon>
        <taxon>Fungi</taxon>
        <taxon>Fungi incertae sedis</taxon>
        <taxon>Mucoromycota</taxon>
        <taxon>Mortierellomycotina</taxon>
        <taxon>Mortierellomycetes</taxon>
        <taxon>Mortierellales</taxon>
        <taxon>Mortierellaceae</taxon>
        <taxon>Linnemannia</taxon>
    </lineage>
</organism>
<gene>
    <name evidence="1" type="ORF">BGZ96_005890</name>
</gene>
<feature type="non-terminal residue" evidence="1">
    <location>
        <position position="155"/>
    </location>
</feature>
<accession>A0ABQ7JH19</accession>
<dbReference type="EMBL" id="JAAAIM010002804">
    <property type="protein sequence ID" value="KAG0271313.1"/>
    <property type="molecule type" value="Genomic_DNA"/>
</dbReference>
<dbReference type="Proteomes" id="UP001194696">
    <property type="component" value="Unassembled WGS sequence"/>
</dbReference>
<comment type="caution">
    <text evidence="1">The sequence shown here is derived from an EMBL/GenBank/DDBJ whole genome shotgun (WGS) entry which is preliminary data.</text>
</comment>
<reference evidence="1 2" key="1">
    <citation type="journal article" date="2020" name="Fungal Divers.">
        <title>Resolving the Mortierellaceae phylogeny through synthesis of multi-gene phylogenetics and phylogenomics.</title>
        <authorList>
            <person name="Vandepol N."/>
            <person name="Liber J."/>
            <person name="Desiro A."/>
            <person name="Na H."/>
            <person name="Kennedy M."/>
            <person name="Barry K."/>
            <person name="Grigoriev I.V."/>
            <person name="Miller A.N."/>
            <person name="O'Donnell K."/>
            <person name="Stajich J.E."/>
            <person name="Bonito G."/>
        </authorList>
    </citation>
    <scope>NUCLEOTIDE SEQUENCE [LARGE SCALE GENOMIC DNA]</scope>
    <source>
        <strain evidence="1 2">AD045</strain>
    </source>
</reference>
<feature type="non-terminal residue" evidence="1">
    <location>
        <position position="1"/>
    </location>
</feature>
<evidence type="ECO:0000313" key="2">
    <source>
        <dbReference type="Proteomes" id="UP001194696"/>
    </source>
</evidence>